<keyword evidence="1" id="KW-0812">Transmembrane</keyword>
<keyword evidence="1" id="KW-1133">Transmembrane helix</keyword>
<dbReference type="AlphaFoldDB" id="A0AA47KVT0"/>
<keyword evidence="1" id="KW-0472">Membrane</keyword>
<sequence length="51" mass="5563">MAISGGLPFLIIFAICLVLNVLIYYPFFKVADNKALEEEKAAVELEGSETA</sequence>
<name>A0AA47KVT0_LACLC</name>
<feature type="transmembrane region" description="Helical" evidence="1">
    <location>
        <begin position="6"/>
        <end position="27"/>
    </location>
</feature>
<organism evidence="2 3">
    <name type="scientific">Lactococcus lactis subsp. cremoris</name>
    <name type="common">Streptococcus cremoris</name>
    <dbReference type="NCBI Taxonomy" id="1359"/>
    <lineage>
        <taxon>Bacteria</taxon>
        <taxon>Bacillati</taxon>
        <taxon>Bacillota</taxon>
        <taxon>Bacilli</taxon>
        <taxon>Lactobacillales</taxon>
        <taxon>Streptococcaceae</taxon>
        <taxon>Lactococcus</taxon>
    </lineage>
</organism>
<evidence type="ECO:0000313" key="2">
    <source>
        <dbReference type="EMBL" id="WGL39597.1"/>
    </source>
</evidence>
<dbReference type="EMBL" id="CP015901">
    <property type="protein sequence ID" value="WGL39597.1"/>
    <property type="molecule type" value="Genomic_DNA"/>
</dbReference>
<evidence type="ECO:0000256" key="1">
    <source>
        <dbReference type="SAM" id="Phobius"/>
    </source>
</evidence>
<reference evidence="2 3" key="1">
    <citation type="journal article" date="2017" name="BMC Genomics">
        <title>Comparative and functional genomics of the Lactococcus lactis taxon; insights into evolution and niche adaptation.</title>
        <authorList>
            <person name="Kelleher P."/>
            <person name="Bottacini F."/>
            <person name="Mahony J."/>
            <person name="Kilcawley K.N."/>
            <person name="van Sinderen D."/>
        </authorList>
    </citation>
    <scope>NUCLEOTIDE SEQUENCE [LARGE SCALE GENOMIC DNA]</scope>
    <source>
        <strain evidence="2 3">JM3</strain>
    </source>
</reference>
<dbReference type="RefSeq" id="WP_228763821.1">
    <property type="nucleotide sequence ID" value="NZ_CP015901.2"/>
</dbReference>
<proteinExistence type="predicted"/>
<accession>A0AA47KVT0</accession>
<gene>
    <name evidence="2" type="ORF">LLJM3_03140</name>
</gene>
<dbReference type="Proteomes" id="UP000192161">
    <property type="component" value="Chromosome"/>
</dbReference>
<protein>
    <submittedName>
        <fullName evidence="2">Uncharacterized protein</fullName>
    </submittedName>
</protein>
<evidence type="ECO:0000313" key="3">
    <source>
        <dbReference type="Proteomes" id="UP000192161"/>
    </source>
</evidence>